<dbReference type="GO" id="GO:0099000">
    <property type="term" value="P:symbiont genome ejection through host cell envelope, contractile tail mechanism"/>
    <property type="evidence" value="ECO:0007669"/>
    <property type="project" value="UniProtKB-KW"/>
</dbReference>
<evidence type="ECO:0000256" key="7">
    <source>
        <dbReference type="ARBA" id="ARBA00023296"/>
    </source>
</evidence>
<accession>A0A6J5RAD9</accession>
<dbReference type="EMBL" id="LR797157">
    <property type="protein sequence ID" value="CAB4189595.1"/>
    <property type="molecule type" value="Genomic_DNA"/>
</dbReference>
<evidence type="ECO:0000259" key="10">
    <source>
        <dbReference type="Pfam" id="PF22671"/>
    </source>
</evidence>
<keyword evidence="5" id="KW-1229">Viral tail sheath protein</keyword>
<gene>
    <name evidence="13" type="ORF">UFOVP1065_35</name>
    <name evidence="14" type="ORF">UFOVP1198_4</name>
    <name evidence="15" type="ORF">UFOVP1418_229</name>
    <name evidence="17" type="ORF">UFOVP1524_154</name>
    <name evidence="16" type="ORF">UFOVP1651_154</name>
    <name evidence="11" type="ORF">UFOVP908_132</name>
    <name evidence="12" type="ORF">UFOVP990_4</name>
</gene>
<evidence type="ECO:0000259" key="8">
    <source>
        <dbReference type="Pfam" id="PF04984"/>
    </source>
</evidence>
<dbReference type="InterPro" id="IPR054564">
    <property type="entry name" value="Gp18_domIII_N"/>
</dbReference>
<dbReference type="PANTHER" id="PTHR35861:SF1">
    <property type="entry name" value="PHAGE TAIL SHEATH PROTEIN"/>
    <property type="match status" value="1"/>
</dbReference>
<sequence length="560" mass="61083">MAYQLSPGVNVSEIDLSTIIPAVGSTQAGFVGTFNWGPADVIMNISDEIGLASTFGTPDANTYESFFTAANFLAYGNSLRLLRSVGATSNNAVSANSGIQIKNRDVYESTYLNVKSNANTYGMFAAKYPGALGNSLKVAVCATAAGFTSAYNYASQYNSAPGTSTYVSGVSGSNDEMHITVVDEDGVITGTANTILEKFGYISKASDAKNDDGSSNYYVNVLNDQSKYVYAMNSGDNASWGNTAPNTTFASAASTYTSSLANGTDVSPSDANLQTGYDFFKNSDSVDISLILTGSSSNVVSKYVVDNIAETRKDCVVFISPKSTDVVNKSGSEVTNISATRNGFNASSYAFMDNNWKYQFDKYNNVYRWVPLNGDIAGLCVRTDFERDPWFSPAGYNRGQIKNVTKLAWNPTKSNRDDLYKIGVNSVVSFQGDGTILYGDKTMLTKPSAFDRINVRRLFIVLEKAIARASKYSLFEFNDEFTRAQFISLVQPYLRDVQGRRGIFDFRVVCDTSNNTPEVIDRNEFVGDIYIKPARSINFIQLNFVAVRTGVNFETIVGRF</sequence>
<dbReference type="PANTHER" id="PTHR35861">
    <property type="match status" value="1"/>
</dbReference>
<feature type="domain" description="Tail sheath protein subtilisin-like" evidence="8">
    <location>
        <begin position="296"/>
        <end position="443"/>
    </location>
</feature>
<evidence type="ECO:0000256" key="2">
    <source>
        <dbReference type="ARBA" id="ARBA00022595"/>
    </source>
</evidence>
<evidence type="ECO:0000313" key="14">
    <source>
        <dbReference type="EMBL" id="CAB4189595.1"/>
    </source>
</evidence>
<protein>
    <submittedName>
        <fullName evidence="14">COG3497 Phage tail sheath protein FI</fullName>
    </submittedName>
</protein>
<name>A0A6J5RAD9_9CAUD</name>
<comment type="similarity">
    <text evidence="1">Belongs to the myoviridae tail sheath protein family.</text>
</comment>
<evidence type="ECO:0000313" key="17">
    <source>
        <dbReference type="EMBL" id="CAB5227776.1"/>
    </source>
</evidence>
<feature type="domain" description="Tail sheath protein C-terminal" evidence="9">
    <location>
        <begin position="445"/>
        <end position="545"/>
    </location>
</feature>
<dbReference type="Pfam" id="PF04984">
    <property type="entry name" value="Phage_sheath_1"/>
    <property type="match status" value="1"/>
</dbReference>
<dbReference type="EMBL" id="LR798378">
    <property type="protein sequence ID" value="CAB5227776.1"/>
    <property type="molecule type" value="Genomic_DNA"/>
</dbReference>
<dbReference type="InterPro" id="IPR020287">
    <property type="entry name" value="Tail_sheath_C"/>
</dbReference>
<evidence type="ECO:0000259" key="9">
    <source>
        <dbReference type="Pfam" id="PF17482"/>
    </source>
</evidence>
<evidence type="ECO:0000313" key="13">
    <source>
        <dbReference type="EMBL" id="CAB4181493.1"/>
    </source>
</evidence>
<proteinExistence type="inferred from homology"/>
<dbReference type="EMBL" id="LR797518">
    <property type="protein sequence ID" value="CAB4222778.1"/>
    <property type="molecule type" value="Genomic_DNA"/>
</dbReference>
<keyword evidence="7" id="KW-1160">Virus entry into host cell</keyword>
<evidence type="ECO:0000256" key="5">
    <source>
        <dbReference type="ARBA" id="ARBA00023003"/>
    </source>
</evidence>
<keyword evidence="5" id="KW-0946">Virion</keyword>
<dbReference type="EMBL" id="LR797369">
    <property type="protein sequence ID" value="CAB4211248.1"/>
    <property type="molecule type" value="Genomic_DNA"/>
</dbReference>
<keyword evidence="4" id="KW-1242">Viral contractile tail ejection system</keyword>
<evidence type="ECO:0000313" key="12">
    <source>
        <dbReference type="EMBL" id="CAB4176067.1"/>
    </source>
</evidence>
<evidence type="ECO:0000256" key="4">
    <source>
        <dbReference type="ARBA" id="ARBA00022766"/>
    </source>
</evidence>
<dbReference type="Pfam" id="PF17482">
    <property type="entry name" value="Phage_sheath_1C"/>
    <property type="match status" value="1"/>
</dbReference>
<feature type="domain" description="Tail sheath protein Gp18-like" evidence="10">
    <location>
        <begin position="28"/>
        <end position="83"/>
    </location>
</feature>
<dbReference type="EMBL" id="LR796945">
    <property type="protein sequence ID" value="CAB4176067.1"/>
    <property type="molecule type" value="Genomic_DNA"/>
</dbReference>
<evidence type="ECO:0000256" key="1">
    <source>
        <dbReference type="ARBA" id="ARBA00008005"/>
    </source>
</evidence>
<dbReference type="EMBL" id="LR797021">
    <property type="protein sequence ID" value="CAB4181493.1"/>
    <property type="molecule type" value="Genomic_DNA"/>
</dbReference>
<evidence type="ECO:0000313" key="15">
    <source>
        <dbReference type="EMBL" id="CAB4211248.1"/>
    </source>
</evidence>
<evidence type="ECO:0000313" key="11">
    <source>
        <dbReference type="EMBL" id="CAB4170742.1"/>
    </source>
</evidence>
<dbReference type="GO" id="GO:0098027">
    <property type="term" value="C:virus tail, sheath"/>
    <property type="evidence" value="ECO:0007669"/>
    <property type="project" value="UniProtKB-KW"/>
</dbReference>
<dbReference type="Pfam" id="PF22671">
    <property type="entry name" value="Gp18_domIII_N"/>
    <property type="match status" value="1"/>
</dbReference>
<evidence type="ECO:0000256" key="6">
    <source>
        <dbReference type="ARBA" id="ARBA00023009"/>
    </source>
</evidence>
<keyword evidence="6" id="KW-1171">Viral genome ejection through host cell envelope</keyword>
<organism evidence="14">
    <name type="scientific">uncultured Caudovirales phage</name>
    <dbReference type="NCBI Taxonomy" id="2100421"/>
    <lineage>
        <taxon>Viruses</taxon>
        <taxon>Duplodnaviria</taxon>
        <taxon>Heunggongvirae</taxon>
        <taxon>Uroviricota</taxon>
        <taxon>Caudoviricetes</taxon>
        <taxon>Peduoviridae</taxon>
        <taxon>Maltschvirus</taxon>
        <taxon>Maltschvirus maltsch</taxon>
    </lineage>
</organism>
<evidence type="ECO:0000313" key="16">
    <source>
        <dbReference type="EMBL" id="CAB4222778.1"/>
    </source>
</evidence>
<dbReference type="Gene3D" id="3.40.50.11780">
    <property type="match status" value="2"/>
</dbReference>
<evidence type="ECO:0000256" key="3">
    <source>
        <dbReference type="ARBA" id="ARBA00022732"/>
    </source>
</evidence>
<keyword evidence="2" id="KW-1162">Viral penetration into host cytoplasm</keyword>
<dbReference type="InterPro" id="IPR052042">
    <property type="entry name" value="Tail_sheath_structural"/>
</dbReference>
<keyword evidence="3" id="KW-1227">Viral tail protein</keyword>
<reference evidence="14" key="1">
    <citation type="submission" date="2020-05" db="EMBL/GenBank/DDBJ databases">
        <authorList>
            <person name="Chiriac C."/>
            <person name="Salcher M."/>
            <person name="Ghai R."/>
            <person name="Kavagutti S V."/>
        </authorList>
    </citation>
    <scope>NUCLEOTIDE SEQUENCE</scope>
</reference>
<dbReference type="InterPro" id="IPR035089">
    <property type="entry name" value="Phage_sheath_subtilisin"/>
</dbReference>
<dbReference type="EMBL" id="LR796860">
    <property type="protein sequence ID" value="CAB4170742.1"/>
    <property type="molecule type" value="Genomic_DNA"/>
</dbReference>